<evidence type="ECO:0000313" key="4">
    <source>
        <dbReference type="Proteomes" id="UP000294003"/>
    </source>
</evidence>
<dbReference type="InterPro" id="IPR001806">
    <property type="entry name" value="Small_GTPase"/>
</dbReference>
<reference evidence="3 4" key="1">
    <citation type="submission" date="2018-06" db="EMBL/GenBank/DDBJ databases">
        <title>Complete Genomes of Monosporascus.</title>
        <authorList>
            <person name="Robinson A.J."/>
            <person name="Natvig D.O."/>
        </authorList>
    </citation>
    <scope>NUCLEOTIDE SEQUENCE [LARGE SCALE GENOMIC DNA]</scope>
    <source>
        <strain evidence="3 4">CBS 609.92</strain>
    </source>
</reference>
<dbReference type="CDD" id="cd04137">
    <property type="entry name" value="RheB"/>
    <property type="match status" value="1"/>
</dbReference>
<dbReference type="SMART" id="SM00174">
    <property type="entry name" value="RHO"/>
    <property type="match status" value="1"/>
</dbReference>
<sequence length="177" mass="19732">MPSPSKQRKVAIVGSRSVGKSSLAVQFVDGHFVESYYPTIENTFSKVIRYKGQDYATEIVDTAGQDEYSILNSKHFIGIHGYMLVYSVSSLPSFEMVQGTDWVPIVIIGNKSDLRPEQRQVSQEDGKKLAEKFNCAWTEASARYNENVAKAFELLIAQIEKSQNPNEAPDGGKCDIM</sequence>
<dbReference type="InterPro" id="IPR005225">
    <property type="entry name" value="Small_GTP-bd"/>
</dbReference>
<gene>
    <name evidence="3" type="ORF">DL762_007935</name>
</gene>
<keyword evidence="1" id="KW-0547">Nucleotide-binding</keyword>
<dbReference type="PROSITE" id="PS51419">
    <property type="entry name" value="RAB"/>
    <property type="match status" value="1"/>
</dbReference>
<dbReference type="EMBL" id="QJNS01000310">
    <property type="protein sequence ID" value="RYO79875.1"/>
    <property type="molecule type" value="Genomic_DNA"/>
</dbReference>
<organism evidence="3 4">
    <name type="scientific">Monosporascus cannonballus</name>
    <dbReference type="NCBI Taxonomy" id="155416"/>
    <lineage>
        <taxon>Eukaryota</taxon>
        <taxon>Fungi</taxon>
        <taxon>Dikarya</taxon>
        <taxon>Ascomycota</taxon>
        <taxon>Pezizomycotina</taxon>
        <taxon>Sordariomycetes</taxon>
        <taxon>Xylariomycetidae</taxon>
        <taxon>Xylariales</taxon>
        <taxon>Xylariales incertae sedis</taxon>
        <taxon>Monosporascus</taxon>
    </lineage>
</organism>
<evidence type="ECO:0000313" key="3">
    <source>
        <dbReference type="EMBL" id="RYO79875.1"/>
    </source>
</evidence>
<keyword evidence="2" id="KW-0342">GTP-binding</keyword>
<dbReference type="SUPFAM" id="SSF52540">
    <property type="entry name" value="P-loop containing nucleoside triphosphate hydrolases"/>
    <property type="match status" value="1"/>
</dbReference>
<evidence type="ECO:0000256" key="1">
    <source>
        <dbReference type="ARBA" id="ARBA00022741"/>
    </source>
</evidence>
<name>A0ABY0H1X4_9PEZI</name>
<accession>A0ABY0H1X4</accession>
<evidence type="ECO:0000256" key="2">
    <source>
        <dbReference type="ARBA" id="ARBA00023134"/>
    </source>
</evidence>
<dbReference type="PANTHER" id="PTHR24070">
    <property type="entry name" value="RAS, DI-RAS, AND RHEB FAMILY MEMBERS OF SMALL GTPASE SUPERFAMILY"/>
    <property type="match status" value="1"/>
</dbReference>
<dbReference type="PROSITE" id="PS51421">
    <property type="entry name" value="RAS"/>
    <property type="match status" value="1"/>
</dbReference>
<dbReference type="SMART" id="SM00173">
    <property type="entry name" value="RAS"/>
    <property type="match status" value="1"/>
</dbReference>
<dbReference type="InterPro" id="IPR027417">
    <property type="entry name" value="P-loop_NTPase"/>
</dbReference>
<evidence type="ECO:0008006" key="5">
    <source>
        <dbReference type="Google" id="ProtNLM"/>
    </source>
</evidence>
<keyword evidence="4" id="KW-1185">Reference proteome</keyword>
<dbReference type="PRINTS" id="PR00449">
    <property type="entry name" value="RASTRNSFRMNG"/>
</dbReference>
<dbReference type="InterPro" id="IPR020849">
    <property type="entry name" value="Small_GTPase_Ras-type"/>
</dbReference>
<dbReference type="Gene3D" id="3.40.50.300">
    <property type="entry name" value="P-loop containing nucleotide triphosphate hydrolases"/>
    <property type="match status" value="1"/>
</dbReference>
<dbReference type="Proteomes" id="UP000294003">
    <property type="component" value="Unassembled WGS sequence"/>
</dbReference>
<protein>
    <recommendedName>
        <fullName evidence="5">Rheb small monomeric GTPase RhbA</fullName>
    </recommendedName>
</protein>
<comment type="caution">
    <text evidence="3">The sequence shown here is derived from an EMBL/GenBank/DDBJ whole genome shotgun (WGS) entry which is preliminary data.</text>
</comment>
<dbReference type="Pfam" id="PF00071">
    <property type="entry name" value="Ras"/>
    <property type="match status" value="1"/>
</dbReference>
<dbReference type="SMART" id="SM00175">
    <property type="entry name" value="RAB"/>
    <property type="match status" value="1"/>
</dbReference>
<proteinExistence type="predicted"/>
<dbReference type="NCBIfam" id="TIGR00231">
    <property type="entry name" value="small_GTP"/>
    <property type="match status" value="1"/>
</dbReference>